<gene>
    <name evidence="2" type="ORF">Pyn_23729</name>
</gene>
<feature type="compositionally biased region" description="Polar residues" evidence="1">
    <location>
        <begin position="37"/>
        <end position="51"/>
    </location>
</feature>
<name>A0A314ZL81_PRUYE</name>
<dbReference type="EMBL" id="PJQY01000077">
    <property type="protein sequence ID" value="PQQ19193.1"/>
    <property type="molecule type" value="Genomic_DNA"/>
</dbReference>
<keyword evidence="3" id="KW-1185">Reference proteome</keyword>
<feature type="compositionally biased region" description="Low complexity" evidence="1">
    <location>
        <begin position="52"/>
        <end position="67"/>
    </location>
</feature>
<accession>A0A314ZL81</accession>
<sequence length="67" mass="7322">MEDVGGQVAAPIFIHQTLSGRFCDVPAMARKRDLPYQGSNYQHPHSQQPRFTTQGTTGILTFGTGTT</sequence>
<feature type="region of interest" description="Disordered" evidence="1">
    <location>
        <begin position="35"/>
        <end position="67"/>
    </location>
</feature>
<evidence type="ECO:0000313" key="2">
    <source>
        <dbReference type="EMBL" id="PQQ19193.1"/>
    </source>
</evidence>
<dbReference type="STRING" id="2094558.A0A314ZL81"/>
<evidence type="ECO:0000313" key="3">
    <source>
        <dbReference type="Proteomes" id="UP000250321"/>
    </source>
</evidence>
<reference evidence="2 3" key="1">
    <citation type="submission" date="2018-02" db="EMBL/GenBank/DDBJ databases">
        <title>Draft genome of wild Prunus yedoensis var. nudiflora.</title>
        <authorList>
            <person name="Baek S."/>
            <person name="Kim J.-H."/>
            <person name="Choi K."/>
            <person name="Kim G.-B."/>
            <person name="Cho A."/>
            <person name="Jang H."/>
            <person name="Shin C.-H."/>
            <person name="Yu H.-J."/>
            <person name="Mun J.-H."/>
        </authorList>
    </citation>
    <scope>NUCLEOTIDE SEQUENCE [LARGE SCALE GENOMIC DNA]</scope>
    <source>
        <strain evidence="3">cv. Jeju island</strain>
        <tissue evidence="2">Leaf</tissue>
    </source>
</reference>
<comment type="caution">
    <text evidence="2">The sequence shown here is derived from an EMBL/GenBank/DDBJ whole genome shotgun (WGS) entry which is preliminary data.</text>
</comment>
<dbReference type="AlphaFoldDB" id="A0A314ZL81"/>
<dbReference type="Proteomes" id="UP000250321">
    <property type="component" value="Unassembled WGS sequence"/>
</dbReference>
<evidence type="ECO:0000256" key="1">
    <source>
        <dbReference type="SAM" id="MobiDB-lite"/>
    </source>
</evidence>
<protein>
    <submittedName>
        <fullName evidence="2">Squamosa promoter-binding-like protein 14</fullName>
    </submittedName>
</protein>
<organism evidence="2 3">
    <name type="scientific">Prunus yedoensis var. nudiflora</name>
    <dbReference type="NCBI Taxonomy" id="2094558"/>
    <lineage>
        <taxon>Eukaryota</taxon>
        <taxon>Viridiplantae</taxon>
        <taxon>Streptophyta</taxon>
        <taxon>Embryophyta</taxon>
        <taxon>Tracheophyta</taxon>
        <taxon>Spermatophyta</taxon>
        <taxon>Magnoliopsida</taxon>
        <taxon>eudicotyledons</taxon>
        <taxon>Gunneridae</taxon>
        <taxon>Pentapetalae</taxon>
        <taxon>rosids</taxon>
        <taxon>fabids</taxon>
        <taxon>Rosales</taxon>
        <taxon>Rosaceae</taxon>
        <taxon>Amygdaloideae</taxon>
        <taxon>Amygdaleae</taxon>
        <taxon>Prunus</taxon>
    </lineage>
</organism>
<proteinExistence type="predicted"/>